<dbReference type="NCBIfam" id="TIGR01727">
    <property type="entry name" value="oligo_HPY"/>
    <property type="match status" value="1"/>
</dbReference>
<dbReference type="CDD" id="cd03257">
    <property type="entry name" value="ABC_NikE_OppD_transporters"/>
    <property type="match status" value="1"/>
</dbReference>
<dbReference type="GO" id="GO:0005524">
    <property type="term" value="F:ATP binding"/>
    <property type="evidence" value="ECO:0007669"/>
    <property type="project" value="UniProtKB-KW"/>
</dbReference>
<dbReference type="InterPro" id="IPR017871">
    <property type="entry name" value="ABC_transporter-like_CS"/>
</dbReference>
<evidence type="ECO:0000313" key="12">
    <source>
        <dbReference type="Proteomes" id="UP001597425"/>
    </source>
</evidence>
<dbReference type="Gene3D" id="3.40.50.300">
    <property type="entry name" value="P-loop containing nucleotide triphosphate hydrolases"/>
    <property type="match status" value="1"/>
</dbReference>
<evidence type="ECO:0000256" key="4">
    <source>
        <dbReference type="ARBA" id="ARBA00022475"/>
    </source>
</evidence>
<sequence>MILSVEDLCIDIAGKPALRSLTFSVAAGEVLGVVGESGCGKSMVNLALMGLLPDGVTASALRMSACGVDLLRAGSRDWRALRGGGMAMIFQNPMSALNPCLTVERQLLESVRRARADLDRSAARAEALRLLDRVGIAHAGARLKSYPHELSGGMAQRIMIAMAVAAGPQLLIADEPTTALDVTVQAQILQLLEEIRRDTGMALLLVSHDIGVIEQCAHRVQVMYSGQIVESGAVDAVIGSPRHPYTRGLVAAQPGRSGMPPKSRLATIEGSVIPITEEVDGCRFRPRCVRADHRCLQPQPMRQIETHSQRGSRCHW</sequence>
<dbReference type="PANTHER" id="PTHR43297">
    <property type="entry name" value="OLIGOPEPTIDE TRANSPORT ATP-BINDING PROTEIN APPD"/>
    <property type="match status" value="1"/>
</dbReference>
<evidence type="ECO:0000256" key="9">
    <source>
        <dbReference type="ARBA" id="ARBA00047356"/>
    </source>
</evidence>
<keyword evidence="12" id="KW-1185">Reference proteome</keyword>
<dbReference type="InterPro" id="IPR050388">
    <property type="entry name" value="ABC_Ni/Peptide_Import"/>
</dbReference>
<keyword evidence="5" id="KW-0547">Nucleotide-binding</keyword>
<evidence type="ECO:0000256" key="2">
    <source>
        <dbReference type="ARBA" id="ARBA00005417"/>
    </source>
</evidence>
<dbReference type="Proteomes" id="UP001597425">
    <property type="component" value="Unassembled WGS sequence"/>
</dbReference>
<keyword evidence="6 11" id="KW-0067">ATP-binding</keyword>
<comment type="subcellular location">
    <subcellularLocation>
        <location evidence="1">Cell inner membrane</location>
        <topology evidence="1">Peripheral membrane protein</topology>
    </subcellularLocation>
</comment>
<dbReference type="PROSITE" id="PS00211">
    <property type="entry name" value="ABC_TRANSPORTER_1"/>
    <property type="match status" value="1"/>
</dbReference>
<comment type="caution">
    <text evidence="11">The sequence shown here is derived from an EMBL/GenBank/DDBJ whole genome shotgun (WGS) entry which is preliminary data.</text>
</comment>
<evidence type="ECO:0000256" key="3">
    <source>
        <dbReference type="ARBA" id="ARBA00022448"/>
    </source>
</evidence>
<dbReference type="SMART" id="SM00382">
    <property type="entry name" value="AAA"/>
    <property type="match status" value="1"/>
</dbReference>
<evidence type="ECO:0000256" key="1">
    <source>
        <dbReference type="ARBA" id="ARBA00004417"/>
    </source>
</evidence>
<comment type="similarity">
    <text evidence="2">Belongs to the ABC transporter superfamily.</text>
</comment>
<keyword evidence="4" id="KW-1003">Cell membrane</keyword>
<evidence type="ECO:0000256" key="8">
    <source>
        <dbReference type="ARBA" id="ARBA00038852"/>
    </source>
</evidence>
<dbReference type="Pfam" id="PF08352">
    <property type="entry name" value="oligo_HPY"/>
    <property type="match status" value="1"/>
</dbReference>
<dbReference type="EMBL" id="JBHUJD010000014">
    <property type="protein sequence ID" value="MFD2311114.1"/>
    <property type="molecule type" value="Genomic_DNA"/>
</dbReference>
<dbReference type="PANTHER" id="PTHR43297:SF2">
    <property type="entry name" value="DIPEPTIDE TRANSPORT ATP-BINDING PROTEIN DPPD"/>
    <property type="match status" value="1"/>
</dbReference>
<keyword evidence="3" id="KW-0813">Transport</keyword>
<evidence type="ECO:0000259" key="10">
    <source>
        <dbReference type="PROSITE" id="PS50893"/>
    </source>
</evidence>
<evidence type="ECO:0000256" key="5">
    <source>
        <dbReference type="ARBA" id="ARBA00022741"/>
    </source>
</evidence>
<dbReference type="RefSeq" id="WP_265721183.1">
    <property type="nucleotide sequence ID" value="NZ_JAPIVK010000009.1"/>
</dbReference>
<protein>
    <recommendedName>
        <fullName evidence="8">ABC-type dipeptide transporter</fullName>
        <ecNumber evidence="8">7.4.2.9</ecNumber>
    </recommendedName>
</protein>
<dbReference type="InterPro" id="IPR013563">
    <property type="entry name" value="Oligopep_ABC_C"/>
</dbReference>
<name>A0ABW5EI49_9GAMM</name>
<keyword evidence="7" id="KW-0472">Membrane</keyword>
<proteinExistence type="inferred from homology"/>
<gene>
    <name evidence="11" type="ORF">ACFSKX_11870</name>
</gene>
<dbReference type="InterPro" id="IPR027417">
    <property type="entry name" value="P-loop_NTPase"/>
</dbReference>
<dbReference type="InterPro" id="IPR003593">
    <property type="entry name" value="AAA+_ATPase"/>
</dbReference>
<comment type="catalytic activity">
    <reaction evidence="9">
        <text>a dipeptide(out) + ATP + H2O = a dipeptide(in) + ADP + phosphate + H(+)</text>
        <dbReference type="Rhea" id="RHEA:23120"/>
        <dbReference type="ChEBI" id="CHEBI:15377"/>
        <dbReference type="ChEBI" id="CHEBI:15378"/>
        <dbReference type="ChEBI" id="CHEBI:30616"/>
        <dbReference type="ChEBI" id="CHEBI:43474"/>
        <dbReference type="ChEBI" id="CHEBI:90799"/>
        <dbReference type="ChEBI" id="CHEBI:456216"/>
        <dbReference type="EC" id="7.4.2.9"/>
    </reaction>
</comment>
<dbReference type="PROSITE" id="PS50893">
    <property type="entry name" value="ABC_TRANSPORTER_2"/>
    <property type="match status" value="1"/>
</dbReference>
<dbReference type="Pfam" id="PF00005">
    <property type="entry name" value="ABC_tran"/>
    <property type="match status" value="1"/>
</dbReference>
<reference evidence="12" key="1">
    <citation type="journal article" date="2019" name="Int. J. Syst. Evol. Microbiol.">
        <title>The Global Catalogue of Microorganisms (GCM) 10K type strain sequencing project: providing services to taxonomists for standard genome sequencing and annotation.</title>
        <authorList>
            <consortium name="The Broad Institute Genomics Platform"/>
            <consortium name="The Broad Institute Genome Sequencing Center for Infectious Disease"/>
            <person name="Wu L."/>
            <person name="Ma J."/>
        </authorList>
    </citation>
    <scope>NUCLEOTIDE SEQUENCE [LARGE SCALE GENOMIC DNA]</scope>
    <source>
        <strain evidence="12">KCTC 12848</strain>
    </source>
</reference>
<evidence type="ECO:0000256" key="7">
    <source>
        <dbReference type="ARBA" id="ARBA00023136"/>
    </source>
</evidence>
<evidence type="ECO:0000256" key="6">
    <source>
        <dbReference type="ARBA" id="ARBA00022840"/>
    </source>
</evidence>
<evidence type="ECO:0000313" key="11">
    <source>
        <dbReference type="EMBL" id="MFD2311114.1"/>
    </source>
</evidence>
<accession>A0ABW5EI49</accession>
<dbReference type="SUPFAM" id="SSF52540">
    <property type="entry name" value="P-loop containing nucleoside triphosphate hydrolases"/>
    <property type="match status" value="1"/>
</dbReference>
<dbReference type="InterPro" id="IPR003439">
    <property type="entry name" value="ABC_transporter-like_ATP-bd"/>
</dbReference>
<feature type="domain" description="ABC transporter" evidence="10">
    <location>
        <begin position="3"/>
        <end position="250"/>
    </location>
</feature>
<organism evidence="11 12">
    <name type="scientific">Microbulbifer halophilus</name>
    <dbReference type="NCBI Taxonomy" id="453963"/>
    <lineage>
        <taxon>Bacteria</taxon>
        <taxon>Pseudomonadati</taxon>
        <taxon>Pseudomonadota</taxon>
        <taxon>Gammaproteobacteria</taxon>
        <taxon>Cellvibrionales</taxon>
        <taxon>Microbulbiferaceae</taxon>
        <taxon>Microbulbifer</taxon>
    </lineage>
</organism>
<dbReference type="EC" id="7.4.2.9" evidence="8"/>